<dbReference type="InterPro" id="IPR017599">
    <property type="entry name" value="DNA_S_DndD"/>
</dbReference>
<dbReference type="NCBIfam" id="TIGR03185">
    <property type="entry name" value="DNA_S_dndD"/>
    <property type="match status" value="1"/>
</dbReference>
<dbReference type="SUPFAM" id="SSF52540">
    <property type="entry name" value="P-loop containing nucleoside triphosphate hydrolases"/>
    <property type="match status" value="1"/>
</dbReference>
<feature type="coiled-coil region" evidence="1">
    <location>
        <begin position="427"/>
        <end position="525"/>
    </location>
</feature>
<dbReference type="REBASE" id="344740">
    <property type="entry name" value="M.BspYN101DndDP"/>
</dbReference>
<keyword evidence="5" id="KW-1185">Reference proteome</keyword>
<protein>
    <submittedName>
        <fullName evidence="4">DNA sulfur modification protein DndD</fullName>
    </submittedName>
</protein>
<reference evidence="4 5" key="1">
    <citation type="submission" date="2019-06" db="EMBL/GenBank/DDBJ databases">
        <title>Persicimonas caeni gen. nov., sp. nov., a predatory bacterium isolated from solar saltern.</title>
        <authorList>
            <person name="Wang S."/>
        </authorList>
    </citation>
    <scope>NUCLEOTIDE SEQUENCE [LARGE SCALE GENOMIC DNA]</scope>
    <source>
        <strain evidence="4 5">YN101</strain>
    </source>
</reference>
<dbReference type="RefSeq" id="WP_141197002.1">
    <property type="nucleotide sequence ID" value="NZ_CP041186.1"/>
</dbReference>
<evidence type="ECO:0000313" key="4">
    <source>
        <dbReference type="EMBL" id="QDG50510.1"/>
    </source>
</evidence>
<organism evidence="4 5">
    <name type="scientific">Persicimonas caeni</name>
    <dbReference type="NCBI Taxonomy" id="2292766"/>
    <lineage>
        <taxon>Bacteria</taxon>
        <taxon>Deltaproteobacteria</taxon>
        <taxon>Bradymonadales</taxon>
        <taxon>Bradymonadaceae</taxon>
        <taxon>Persicimonas</taxon>
    </lineage>
</organism>
<dbReference type="GO" id="GO:0016887">
    <property type="term" value="F:ATP hydrolysis activity"/>
    <property type="evidence" value="ECO:0007669"/>
    <property type="project" value="InterPro"/>
</dbReference>
<dbReference type="Proteomes" id="UP000315995">
    <property type="component" value="Chromosome"/>
</dbReference>
<keyword evidence="1" id="KW-0175">Coiled coil</keyword>
<dbReference type="InterPro" id="IPR027417">
    <property type="entry name" value="P-loop_NTPase"/>
</dbReference>
<evidence type="ECO:0000313" key="5">
    <source>
        <dbReference type="Proteomes" id="UP000315995"/>
    </source>
</evidence>
<dbReference type="GO" id="GO:0006302">
    <property type="term" value="P:double-strand break repair"/>
    <property type="evidence" value="ECO:0007669"/>
    <property type="project" value="InterPro"/>
</dbReference>
<dbReference type="Gene3D" id="3.40.50.300">
    <property type="entry name" value="P-loop containing nucleotide triphosphate hydrolases"/>
    <property type="match status" value="2"/>
</dbReference>
<evidence type="ECO:0000256" key="1">
    <source>
        <dbReference type="SAM" id="Coils"/>
    </source>
</evidence>
<dbReference type="Pfam" id="PF13476">
    <property type="entry name" value="AAA_23"/>
    <property type="match status" value="1"/>
</dbReference>
<evidence type="ECO:0000259" key="3">
    <source>
        <dbReference type="Pfam" id="PF13476"/>
    </source>
</evidence>
<dbReference type="OrthoDB" id="9795626at2"/>
<feature type="domain" description="Rad50/SbcC-type AAA" evidence="3">
    <location>
        <begin position="5"/>
        <end position="286"/>
    </location>
</feature>
<dbReference type="PANTHER" id="PTHR32114">
    <property type="entry name" value="ABC TRANSPORTER ABCH.3"/>
    <property type="match status" value="1"/>
</dbReference>
<gene>
    <name evidence="4" type="primary">dndD</name>
    <name evidence="4" type="ORF">FIV42_07120</name>
</gene>
<accession>A0A4Y6PQI4</accession>
<accession>A0A5B8Y295</accession>
<name>A0A4Y6PQI4_PERCE</name>
<feature type="coiled-coil region" evidence="1">
    <location>
        <begin position="212"/>
        <end position="239"/>
    </location>
</feature>
<evidence type="ECO:0000256" key="2">
    <source>
        <dbReference type="SAM" id="MobiDB-lite"/>
    </source>
</evidence>
<dbReference type="PANTHER" id="PTHR32114:SF2">
    <property type="entry name" value="ABC TRANSPORTER ABCH.3"/>
    <property type="match status" value="1"/>
</dbReference>
<dbReference type="AlphaFoldDB" id="A0A4Y6PQI4"/>
<dbReference type="InterPro" id="IPR038729">
    <property type="entry name" value="Rad50/SbcC_AAA"/>
</dbReference>
<proteinExistence type="predicted"/>
<feature type="region of interest" description="Disordered" evidence="2">
    <location>
        <begin position="258"/>
        <end position="287"/>
    </location>
</feature>
<dbReference type="EMBL" id="CP041186">
    <property type="protein sequence ID" value="QDG50510.1"/>
    <property type="molecule type" value="Genomic_DNA"/>
</dbReference>
<sequence length="660" mass="75239">MLFKRLVLENFGVYAGRQEIDLRPESTERPVVLVGGLNGTGKTTLLDAVRLVLYGKRARLAERDQSSYHAYLREAIHRHANPFEGARIELEFEFQQLGRDEQVRVVRKWSAMGSKVYEELQIYRDGKLDADAAEGWASELEQIMPLAISELFLFDGEHVRRFTESRQTRAMLTTALTHLMGVGLVDQLSDDLAVLERKTRQSLGDDHDDQALRDVQAVLEGAREELGELDAQIEEARGTTRKLQHFYDKVDAEFRRKGGEEYEQRAQSEAKLSEAKAARESHEDELRSETARFGPLALVSDLVEQTLVQAEAEYESASQALVAELLESRDARLLDFLERSGLEGNQLEQVAGYLGEDRCERVERSQAVDPIVGDSATLVEHLRALVNGALSSCDRQIDGLLEACEKLDLKIEQRERHLQRVPDEEVIRHVFEKRERARGRLEEAEQRLGELEETRGRVEKQLAAAEQKLDRLLRDRVASEFEAEDSARVLIVSNRLKSGLAQFRRAILERNLANLENRITTAFRDLLRKEDLVAEVRIDPNDFELTLIERSGKRFSPEVLSAGERQVLSVSMLWGLAQSARRSLPTMIDTPLGRLDSEHRKLLVSRYFPHAGRQVILLSTDEEIVDDHLELLEPSISRSYRLRFDHEAQATRIEPGYFAT</sequence>